<organism evidence="2 3">
    <name type="scientific">Halovivax cerinus</name>
    <dbReference type="NCBI Taxonomy" id="1487865"/>
    <lineage>
        <taxon>Archaea</taxon>
        <taxon>Methanobacteriati</taxon>
        <taxon>Methanobacteriota</taxon>
        <taxon>Stenosarchaea group</taxon>
        <taxon>Halobacteria</taxon>
        <taxon>Halobacteriales</taxon>
        <taxon>Natrialbaceae</taxon>
        <taxon>Halovivax</taxon>
    </lineage>
</organism>
<feature type="transmembrane region" description="Helical" evidence="1">
    <location>
        <begin position="72"/>
        <end position="93"/>
    </location>
</feature>
<keyword evidence="3" id="KW-1185">Reference proteome</keyword>
<dbReference type="GeneID" id="73904308"/>
<protein>
    <submittedName>
        <fullName evidence="2">Uncharacterized protein</fullName>
    </submittedName>
</protein>
<sequence>MILGPPTAHELPQYPPVPLSDQQAVFDILVELSPALRAGLVFGATLLTGLTVLGLLPGYSSRTIETARRSPVISILVGVPAALSVVALSYVGIRLTHSDLGVFFAIPLVTVGLTLLPAWAIMAAVSVGNALSVRLGTDGFTAGLIGGAVLLGLASAQLLLFAVVFGTLVCYGAGAGARVLISGGSATDPSDRSVPPANKI</sequence>
<evidence type="ECO:0000256" key="1">
    <source>
        <dbReference type="SAM" id="Phobius"/>
    </source>
</evidence>
<reference evidence="2 3" key="1">
    <citation type="journal article" date="2019" name="Int. J. Syst. Evol. Microbiol.">
        <title>The Global Catalogue of Microorganisms (GCM) 10K type strain sequencing project: providing services to taxonomists for standard genome sequencing and annotation.</title>
        <authorList>
            <consortium name="The Broad Institute Genomics Platform"/>
            <consortium name="The Broad Institute Genome Sequencing Center for Infectious Disease"/>
            <person name="Wu L."/>
            <person name="Ma J."/>
        </authorList>
    </citation>
    <scope>NUCLEOTIDE SEQUENCE [LARGE SCALE GENOMIC DNA]</scope>
    <source>
        <strain evidence="2 3">IBRC-M 10256</strain>
    </source>
</reference>
<evidence type="ECO:0000313" key="2">
    <source>
        <dbReference type="EMBL" id="MFC3959926.1"/>
    </source>
</evidence>
<gene>
    <name evidence="2" type="ORF">ACFOUR_16310</name>
</gene>
<feature type="transmembrane region" description="Helical" evidence="1">
    <location>
        <begin position="38"/>
        <end position="60"/>
    </location>
</feature>
<keyword evidence="1" id="KW-0472">Membrane</keyword>
<feature type="transmembrane region" description="Helical" evidence="1">
    <location>
        <begin position="100"/>
        <end position="122"/>
    </location>
</feature>
<proteinExistence type="predicted"/>
<dbReference type="Proteomes" id="UP001595846">
    <property type="component" value="Unassembled WGS sequence"/>
</dbReference>
<feature type="transmembrane region" description="Helical" evidence="1">
    <location>
        <begin position="142"/>
        <end position="171"/>
    </location>
</feature>
<evidence type="ECO:0000313" key="3">
    <source>
        <dbReference type="Proteomes" id="UP001595846"/>
    </source>
</evidence>
<keyword evidence="1" id="KW-0812">Transmembrane</keyword>
<keyword evidence="1" id="KW-1133">Transmembrane helix</keyword>
<dbReference type="AlphaFoldDB" id="A0ABD5NS44"/>
<dbReference type="RefSeq" id="WP_256531558.1">
    <property type="nucleotide sequence ID" value="NZ_CP101824.1"/>
</dbReference>
<comment type="caution">
    <text evidence="2">The sequence shown here is derived from an EMBL/GenBank/DDBJ whole genome shotgun (WGS) entry which is preliminary data.</text>
</comment>
<name>A0ABD5NS44_9EURY</name>
<dbReference type="EMBL" id="JBHSAQ010000014">
    <property type="protein sequence ID" value="MFC3959926.1"/>
    <property type="molecule type" value="Genomic_DNA"/>
</dbReference>
<accession>A0ABD5NS44</accession>